<organism evidence="1 2">
    <name type="scientific">Mobiluncus mulieris</name>
    <dbReference type="NCBI Taxonomy" id="2052"/>
    <lineage>
        <taxon>Bacteria</taxon>
        <taxon>Bacillati</taxon>
        <taxon>Actinomycetota</taxon>
        <taxon>Actinomycetes</taxon>
        <taxon>Actinomycetales</taxon>
        <taxon>Actinomycetaceae</taxon>
        <taxon>Mobiluncus</taxon>
    </lineage>
</organism>
<dbReference type="AlphaFoldDB" id="A0A2X1SDB3"/>
<name>A0A2X1SDB3_9ACTO</name>
<evidence type="ECO:0000313" key="1">
    <source>
        <dbReference type="EMBL" id="STO17456.1"/>
    </source>
</evidence>
<comment type="caution">
    <text evidence="1">The sequence shown here is derived from an EMBL/GenBank/DDBJ whole genome shotgun (WGS) entry which is preliminary data.</text>
</comment>
<gene>
    <name evidence="1" type="ORF">NCTC11819_02049</name>
</gene>
<protein>
    <submittedName>
        <fullName evidence="1">Uncharacterized protein</fullName>
    </submittedName>
</protein>
<evidence type="ECO:0000313" key="2">
    <source>
        <dbReference type="Proteomes" id="UP000255284"/>
    </source>
</evidence>
<dbReference type="EMBL" id="UGGQ01000006">
    <property type="protein sequence ID" value="STO17456.1"/>
    <property type="molecule type" value="Genomic_DNA"/>
</dbReference>
<reference evidence="1 2" key="1">
    <citation type="submission" date="2018-06" db="EMBL/GenBank/DDBJ databases">
        <authorList>
            <consortium name="Pathogen Informatics"/>
            <person name="Doyle S."/>
        </authorList>
    </citation>
    <scope>NUCLEOTIDE SEQUENCE [LARGE SCALE GENOMIC DNA]</scope>
    <source>
        <strain evidence="1 2">NCTC11819</strain>
    </source>
</reference>
<accession>A0A2X1SDB3</accession>
<sequence>MRIGGMLRDSRIAPHSKVIPSVPEEELHKCCEIFKSWITKF</sequence>
<dbReference type="Proteomes" id="UP000255284">
    <property type="component" value="Unassembled WGS sequence"/>
</dbReference>
<proteinExistence type="predicted"/>